<accession>A0ACC2RMC2</accession>
<evidence type="ECO:0000313" key="1">
    <source>
        <dbReference type="EMBL" id="KAJ9051214.1"/>
    </source>
</evidence>
<evidence type="ECO:0000313" key="2">
    <source>
        <dbReference type="Proteomes" id="UP001165960"/>
    </source>
</evidence>
<dbReference type="Proteomes" id="UP001165960">
    <property type="component" value="Unassembled WGS sequence"/>
</dbReference>
<reference evidence="1" key="1">
    <citation type="submission" date="2022-04" db="EMBL/GenBank/DDBJ databases">
        <title>Genome of the entomopathogenic fungus Entomophthora muscae.</title>
        <authorList>
            <person name="Elya C."/>
            <person name="Lovett B.R."/>
            <person name="Lee E."/>
            <person name="Macias A.M."/>
            <person name="Hajek A.E."/>
            <person name="De Bivort B.L."/>
            <person name="Kasson M.T."/>
            <person name="De Fine Licht H.H."/>
            <person name="Stajich J.E."/>
        </authorList>
    </citation>
    <scope>NUCLEOTIDE SEQUENCE</scope>
    <source>
        <strain evidence="1">Berkeley</strain>
    </source>
</reference>
<protein>
    <submittedName>
        <fullName evidence="1">Uncharacterized protein</fullName>
    </submittedName>
</protein>
<dbReference type="EMBL" id="QTSX02007119">
    <property type="protein sequence ID" value="KAJ9051214.1"/>
    <property type="molecule type" value="Genomic_DNA"/>
</dbReference>
<proteinExistence type="predicted"/>
<sequence>MSLKVLVFGSVLLNAISAEGVSEKVSRCKQSCLGELVCSKTCDFLDELNGSLGNKIEACLKPCTTSSCTNECVFKHVGLGATETKAYVALENALSPCYKMANTAALDCANRQSCMQTDMTCIQKCSDQLENPQYISCVSEATNTTARDIESSNACRQSCLSKANNLKASYSCGVTCGSAFFKGLGMNLSDLNLTESSSATNETFKRNATAFSFNSTSPMTISVSSSSTIPPLLMVPLIASILASNYLY</sequence>
<comment type="caution">
    <text evidence="1">The sequence shown here is derived from an EMBL/GenBank/DDBJ whole genome shotgun (WGS) entry which is preliminary data.</text>
</comment>
<gene>
    <name evidence="1" type="ORF">DSO57_1006755</name>
</gene>
<keyword evidence="2" id="KW-1185">Reference proteome</keyword>
<organism evidence="1 2">
    <name type="scientific">Entomophthora muscae</name>
    <dbReference type="NCBI Taxonomy" id="34485"/>
    <lineage>
        <taxon>Eukaryota</taxon>
        <taxon>Fungi</taxon>
        <taxon>Fungi incertae sedis</taxon>
        <taxon>Zoopagomycota</taxon>
        <taxon>Entomophthoromycotina</taxon>
        <taxon>Entomophthoromycetes</taxon>
        <taxon>Entomophthorales</taxon>
        <taxon>Entomophthoraceae</taxon>
        <taxon>Entomophthora</taxon>
    </lineage>
</organism>
<name>A0ACC2RMC2_9FUNG</name>